<dbReference type="Gene3D" id="1.10.3210.10">
    <property type="entry name" value="Hypothetical protein af1432"/>
    <property type="match status" value="1"/>
</dbReference>
<dbReference type="GO" id="GO:0035438">
    <property type="term" value="F:cyclic-di-GMP binding"/>
    <property type="evidence" value="ECO:0007669"/>
    <property type="project" value="InterPro"/>
</dbReference>
<comment type="caution">
    <text evidence="2">The sequence shown here is derived from an EMBL/GenBank/DDBJ whole genome shotgun (WGS) entry which is preliminary data.</text>
</comment>
<evidence type="ECO:0000313" key="2">
    <source>
        <dbReference type="EMBL" id="MCC4310046.1"/>
    </source>
</evidence>
<keyword evidence="3" id="KW-1185">Reference proteome</keyword>
<dbReference type="RefSeq" id="WP_228234714.1">
    <property type="nucleotide sequence ID" value="NZ_JAJGNA010000027.1"/>
</dbReference>
<dbReference type="PANTHER" id="PTHR45228:SF1">
    <property type="entry name" value="CYCLIC DI-GMP PHOSPHODIESTERASE TM_0186"/>
    <property type="match status" value="1"/>
</dbReference>
<evidence type="ECO:0000313" key="3">
    <source>
        <dbReference type="Proteomes" id="UP001108027"/>
    </source>
</evidence>
<sequence length="554" mass="61050">MTSSSEGFERIGHPGRIEALLTILSGPGGAALSLEHRDSDPLPVVLETFQAGQPLLLDVSALGERVGKLRRGVGFRLVGQGEGGMIRSPVLKALTVEETQGRWRLRCAYPEYLEWQQRRAAFRAELRLGMSAAVTVRDPESGASSLGDLRDLSLSGCRVELEACGLTAGLDGDRLLLLDMTFPDGSRFEIAARSPHQRVDAEQGTVTVGFAFEEISQAQERRLWFLVREVERESARTADGHRTDLAPSSLFRRAAPAPLRAHPRSRFPVPPMADRLAPCAAWLDNQMLTLRQGHSIDGAQLSRQADRLLDLQEEDREALLFATRCLDREPLLVRHGLGVAVHLLDLARAEAMPRALCKALAAAAMVHDLGKALLPRDLLALPVLDARQHRWLQGHVPLLQQRLGDCGWISPPVLEAVVGDINERLDGSGYPNQRRGDQLSQLARLASVVDVIDILSRQRPGREPWSIDAIYAWLGRHPRRFDAQWVKRYRDHFGGWPVGSLVRYPDGLIGRVAALDSRGLPSRLRLRADDGGWVDGEALAKRGEPETSLAAPAD</sequence>
<dbReference type="PROSITE" id="PS51832">
    <property type="entry name" value="HD_GYP"/>
    <property type="match status" value="1"/>
</dbReference>
<dbReference type="InterPro" id="IPR009875">
    <property type="entry name" value="PilZ_domain"/>
</dbReference>
<dbReference type="InterPro" id="IPR037522">
    <property type="entry name" value="HD_GYP_dom"/>
</dbReference>
<proteinExistence type="predicted"/>
<dbReference type="InterPro" id="IPR052020">
    <property type="entry name" value="Cyclic_di-GMP/3'3'-cGAMP_PDE"/>
</dbReference>
<dbReference type="InterPro" id="IPR003607">
    <property type="entry name" value="HD/PDEase_dom"/>
</dbReference>
<dbReference type="Gene3D" id="2.40.10.220">
    <property type="entry name" value="predicted glycosyltransferase like domains"/>
    <property type="match status" value="1"/>
</dbReference>
<dbReference type="SMART" id="SM00471">
    <property type="entry name" value="HDc"/>
    <property type="match status" value="1"/>
</dbReference>
<gene>
    <name evidence="2" type="ORF">LL252_15840</name>
</gene>
<feature type="domain" description="HD-GYP" evidence="1">
    <location>
        <begin position="310"/>
        <end position="506"/>
    </location>
</feature>
<dbReference type="Pfam" id="PF07238">
    <property type="entry name" value="PilZ"/>
    <property type="match status" value="1"/>
</dbReference>
<dbReference type="CDD" id="cd00077">
    <property type="entry name" value="HDc"/>
    <property type="match status" value="1"/>
</dbReference>
<protein>
    <submittedName>
        <fullName evidence="2">PilZ domain-containing protein</fullName>
    </submittedName>
</protein>
<accession>A0A9Q3UQ44</accession>
<dbReference type="Proteomes" id="UP001108027">
    <property type="component" value="Unassembled WGS sequence"/>
</dbReference>
<dbReference type="Pfam" id="PF13487">
    <property type="entry name" value="HD_5"/>
    <property type="match status" value="1"/>
</dbReference>
<name>A0A9Q3UQ44_9GAMM</name>
<organism evidence="2 3">
    <name type="scientific">Alloalcanivorax marinus</name>
    <dbReference type="NCBI Taxonomy" id="1177169"/>
    <lineage>
        <taxon>Bacteria</taxon>
        <taxon>Pseudomonadati</taxon>
        <taxon>Pseudomonadota</taxon>
        <taxon>Gammaproteobacteria</taxon>
        <taxon>Oceanospirillales</taxon>
        <taxon>Alcanivoracaceae</taxon>
        <taxon>Alloalcanivorax</taxon>
    </lineage>
</organism>
<dbReference type="SUPFAM" id="SSF141371">
    <property type="entry name" value="PilZ domain-like"/>
    <property type="match status" value="1"/>
</dbReference>
<reference evidence="2" key="1">
    <citation type="submission" date="2021-10" db="EMBL/GenBank/DDBJ databases">
        <title>The diversity and Nitrogen Metabolism of Culturable Nitrate-Utilizing Bacteria Within the Oxygen Minimum Zone of the Changjiang (Yangtze River)Estuary.</title>
        <authorList>
            <person name="Zhang D."/>
            <person name="Zheng J."/>
            <person name="Liu S."/>
            <person name="He W."/>
        </authorList>
    </citation>
    <scope>NUCLEOTIDE SEQUENCE</scope>
    <source>
        <strain evidence="2">FXH-223</strain>
    </source>
</reference>
<dbReference type="AlphaFoldDB" id="A0A9Q3UQ44"/>
<dbReference type="PANTHER" id="PTHR45228">
    <property type="entry name" value="CYCLIC DI-GMP PHOSPHODIESTERASE TM_0186-RELATED"/>
    <property type="match status" value="1"/>
</dbReference>
<dbReference type="GO" id="GO:0008081">
    <property type="term" value="F:phosphoric diester hydrolase activity"/>
    <property type="evidence" value="ECO:0007669"/>
    <property type="project" value="UniProtKB-ARBA"/>
</dbReference>
<dbReference type="EMBL" id="JAJGNA010000027">
    <property type="protein sequence ID" value="MCC4310046.1"/>
    <property type="molecule type" value="Genomic_DNA"/>
</dbReference>
<evidence type="ECO:0000259" key="1">
    <source>
        <dbReference type="PROSITE" id="PS51832"/>
    </source>
</evidence>
<dbReference type="SUPFAM" id="SSF109604">
    <property type="entry name" value="HD-domain/PDEase-like"/>
    <property type="match status" value="1"/>
</dbReference>